<dbReference type="AlphaFoldDB" id="A0A5J9U436"/>
<keyword evidence="2" id="KW-1185">Reference proteome</keyword>
<dbReference type="EMBL" id="RWGY01000029">
    <property type="protein sequence ID" value="TVU18356.1"/>
    <property type="molecule type" value="Genomic_DNA"/>
</dbReference>
<reference evidence="1 2" key="1">
    <citation type="journal article" date="2019" name="Sci. Rep.">
        <title>A high-quality genome of Eragrostis curvula grass provides insights into Poaceae evolution and supports new strategies to enhance forage quality.</title>
        <authorList>
            <person name="Carballo J."/>
            <person name="Santos B.A.C.M."/>
            <person name="Zappacosta D."/>
            <person name="Garbus I."/>
            <person name="Selva J.P."/>
            <person name="Gallo C.A."/>
            <person name="Diaz A."/>
            <person name="Albertini E."/>
            <person name="Caccamo M."/>
            <person name="Echenique V."/>
        </authorList>
    </citation>
    <scope>NUCLEOTIDE SEQUENCE [LARGE SCALE GENOMIC DNA]</scope>
    <source>
        <strain evidence="2">cv. Victoria</strain>
        <tissue evidence="1">Leaf</tissue>
    </source>
</reference>
<evidence type="ECO:0000313" key="2">
    <source>
        <dbReference type="Proteomes" id="UP000324897"/>
    </source>
</evidence>
<evidence type="ECO:0000313" key="1">
    <source>
        <dbReference type="EMBL" id="TVU18356.1"/>
    </source>
</evidence>
<name>A0A5J9U436_9POAL</name>
<sequence length="93" mass="10496">MHTMHAKEVGFRVHITPLYGDAPDHHGAPVGKGRKARRPYGRKATMLMPVLQIMASGRSPWKLRQQNINMVVVIARRISATIPWLQIIGEPHN</sequence>
<organism evidence="1 2">
    <name type="scientific">Eragrostis curvula</name>
    <name type="common">weeping love grass</name>
    <dbReference type="NCBI Taxonomy" id="38414"/>
    <lineage>
        <taxon>Eukaryota</taxon>
        <taxon>Viridiplantae</taxon>
        <taxon>Streptophyta</taxon>
        <taxon>Embryophyta</taxon>
        <taxon>Tracheophyta</taxon>
        <taxon>Spermatophyta</taxon>
        <taxon>Magnoliopsida</taxon>
        <taxon>Liliopsida</taxon>
        <taxon>Poales</taxon>
        <taxon>Poaceae</taxon>
        <taxon>PACMAD clade</taxon>
        <taxon>Chloridoideae</taxon>
        <taxon>Eragrostideae</taxon>
        <taxon>Eragrostidinae</taxon>
        <taxon>Eragrostis</taxon>
    </lineage>
</organism>
<dbReference type="Proteomes" id="UP000324897">
    <property type="component" value="Chromosome 7"/>
</dbReference>
<comment type="caution">
    <text evidence="1">The sequence shown here is derived from an EMBL/GenBank/DDBJ whole genome shotgun (WGS) entry which is preliminary data.</text>
</comment>
<proteinExistence type="predicted"/>
<protein>
    <submittedName>
        <fullName evidence="1">Uncharacterized protein</fullName>
    </submittedName>
</protein>
<accession>A0A5J9U436</accession>
<gene>
    <name evidence="1" type="ORF">EJB05_34447</name>
</gene>
<dbReference type="Gramene" id="TVU18356">
    <property type="protein sequence ID" value="TVU18356"/>
    <property type="gene ID" value="EJB05_34447"/>
</dbReference>